<dbReference type="EMBL" id="CM056780">
    <property type="protein sequence ID" value="KAJ8716379.1"/>
    <property type="molecule type" value="Genomic_DNA"/>
</dbReference>
<evidence type="ECO:0000313" key="2">
    <source>
        <dbReference type="Proteomes" id="UP001231649"/>
    </source>
</evidence>
<organism evidence="1 2">
    <name type="scientific">Mythimna loreyi</name>
    <dbReference type="NCBI Taxonomy" id="667449"/>
    <lineage>
        <taxon>Eukaryota</taxon>
        <taxon>Metazoa</taxon>
        <taxon>Ecdysozoa</taxon>
        <taxon>Arthropoda</taxon>
        <taxon>Hexapoda</taxon>
        <taxon>Insecta</taxon>
        <taxon>Pterygota</taxon>
        <taxon>Neoptera</taxon>
        <taxon>Endopterygota</taxon>
        <taxon>Lepidoptera</taxon>
        <taxon>Glossata</taxon>
        <taxon>Ditrysia</taxon>
        <taxon>Noctuoidea</taxon>
        <taxon>Noctuidae</taxon>
        <taxon>Noctuinae</taxon>
        <taxon>Hadenini</taxon>
        <taxon>Mythimna</taxon>
    </lineage>
</organism>
<comment type="caution">
    <text evidence="1">The sequence shown here is derived from an EMBL/GenBank/DDBJ whole genome shotgun (WGS) entry which is preliminary data.</text>
</comment>
<proteinExistence type="predicted"/>
<accession>A0ACC2QG70</accession>
<dbReference type="Proteomes" id="UP001231649">
    <property type="component" value="Chromosome 4"/>
</dbReference>
<keyword evidence="2" id="KW-1185">Reference proteome</keyword>
<protein>
    <submittedName>
        <fullName evidence="1">Uncharacterized protein</fullName>
    </submittedName>
</protein>
<reference evidence="1" key="1">
    <citation type="submission" date="2023-03" db="EMBL/GenBank/DDBJ databases">
        <title>Chromosome-level genomes of two armyworms, Mythimna separata and Mythimna loreyi, provide insights into the biosynthesis and reception of sex pheromones.</title>
        <authorList>
            <person name="Zhao H."/>
        </authorList>
    </citation>
    <scope>NUCLEOTIDE SEQUENCE</scope>
    <source>
        <strain evidence="1">BeijingLab</strain>
    </source>
</reference>
<sequence length="361" mass="39449">MKNNLNSNKYSTKTGSDEAERGAGSEAGSGAEWPRRVVSGLQPTGALHIGNYFGAVRRCVRLQEQGEDLMIFIADLHSLTTHQDPQQLQQNVLELTACLLAAGVDPERSVLFTQSSVARHAELCWLLTCLATHARLAHLPQYKEKAAAMKEVPLGLLLYPVLQAADVLVYGGTHVPVGADQLQHLQVASQLVRTFSHRYGRAFPTPRPLLADDGSDRLRSLRDPTKKMSKSDTDPKSRILLTDPDDVIELKIKKAVTDFTPQVTFDPETRPGVSNLVTIHCLAEDKLPEEVVQEAEGLSTAQYKRVVAAALARALAPVRARAAGLRARPRLLRDVLRHGAARARPRADAVYARVAALVGLH</sequence>
<evidence type="ECO:0000313" key="1">
    <source>
        <dbReference type="EMBL" id="KAJ8716379.1"/>
    </source>
</evidence>
<gene>
    <name evidence="1" type="ORF">PYW08_013664</name>
</gene>
<name>A0ACC2QG70_9NEOP</name>